<dbReference type="GO" id="GO:0016787">
    <property type="term" value="F:hydrolase activity"/>
    <property type="evidence" value="ECO:0007669"/>
    <property type="project" value="UniProtKB-KW"/>
</dbReference>
<feature type="non-terminal residue" evidence="5">
    <location>
        <position position="1"/>
    </location>
</feature>
<keyword evidence="3" id="KW-0812">Transmembrane</keyword>
<evidence type="ECO:0000313" key="5">
    <source>
        <dbReference type="EMBL" id="KAF9583188.1"/>
    </source>
</evidence>
<evidence type="ECO:0000313" key="6">
    <source>
        <dbReference type="Proteomes" id="UP000780801"/>
    </source>
</evidence>
<evidence type="ECO:0000259" key="4">
    <source>
        <dbReference type="Pfam" id="PF07859"/>
    </source>
</evidence>
<reference evidence="5" key="1">
    <citation type="journal article" date="2020" name="Fungal Divers.">
        <title>Resolving the Mortierellaceae phylogeny through synthesis of multi-gene phylogenetics and phylogenomics.</title>
        <authorList>
            <person name="Vandepol N."/>
            <person name="Liber J."/>
            <person name="Desiro A."/>
            <person name="Na H."/>
            <person name="Kennedy M."/>
            <person name="Barry K."/>
            <person name="Grigoriev I.V."/>
            <person name="Miller A.N."/>
            <person name="O'Donnell K."/>
            <person name="Stajich J.E."/>
            <person name="Bonito G."/>
        </authorList>
    </citation>
    <scope>NUCLEOTIDE SEQUENCE</scope>
    <source>
        <strain evidence="5">KOD1015</strain>
    </source>
</reference>
<feature type="compositionally biased region" description="Polar residues" evidence="2">
    <location>
        <begin position="25"/>
        <end position="41"/>
    </location>
</feature>
<dbReference type="EMBL" id="JAABOA010000783">
    <property type="protein sequence ID" value="KAF9583188.1"/>
    <property type="molecule type" value="Genomic_DNA"/>
</dbReference>
<comment type="caution">
    <text evidence="5">The sequence shown here is derived from an EMBL/GenBank/DDBJ whole genome shotgun (WGS) entry which is preliminary data.</text>
</comment>
<feature type="transmembrane region" description="Helical" evidence="3">
    <location>
        <begin position="85"/>
        <end position="104"/>
    </location>
</feature>
<dbReference type="OrthoDB" id="408631at2759"/>
<accession>A0A9P6FWK6</accession>
<dbReference type="InterPro" id="IPR050300">
    <property type="entry name" value="GDXG_lipolytic_enzyme"/>
</dbReference>
<keyword evidence="3" id="KW-0472">Membrane</keyword>
<organism evidence="5 6">
    <name type="scientific">Lunasporangiospora selenospora</name>
    <dbReference type="NCBI Taxonomy" id="979761"/>
    <lineage>
        <taxon>Eukaryota</taxon>
        <taxon>Fungi</taxon>
        <taxon>Fungi incertae sedis</taxon>
        <taxon>Mucoromycota</taxon>
        <taxon>Mortierellomycotina</taxon>
        <taxon>Mortierellomycetes</taxon>
        <taxon>Mortierellales</taxon>
        <taxon>Mortierellaceae</taxon>
        <taxon>Lunasporangiospora</taxon>
    </lineage>
</organism>
<proteinExistence type="predicted"/>
<keyword evidence="1" id="KW-0378">Hydrolase</keyword>
<evidence type="ECO:0000256" key="3">
    <source>
        <dbReference type="SAM" id="Phobius"/>
    </source>
</evidence>
<dbReference type="AlphaFoldDB" id="A0A9P6FWK6"/>
<dbReference type="Gene3D" id="3.40.50.1820">
    <property type="entry name" value="alpha/beta hydrolase"/>
    <property type="match status" value="1"/>
</dbReference>
<feature type="region of interest" description="Disordered" evidence="2">
    <location>
        <begin position="1"/>
        <end position="41"/>
    </location>
</feature>
<dbReference type="PANTHER" id="PTHR48081:SF8">
    <property type="entry name" value="ALPHA_BETA HYDROLASE FOLD-3 DOMAIN-CONTAINING PROTEIN-RELATED"/>
    <property type="match status" value="1"/>
</dbReference>
<keyword evidence="6" id="KW-1185">Reference proteome</keyword>
<evidence type="ECO:0000256" key="2">
    <source>
        <dbReference type="SAM" id="MobiDB-lite"/>
    </source>
</evidence>
<sequence>MSPRSKPQRLQTPYSRNGPAAPDSGGSSESTLADSPNSTMADSLFTKSPRSNFARRPPAHRSRFPPPSIFQRAYLKGFLHRPSDIIFLIRALMTLVWLLFRLHFIELPYLILTRFKHSTKQHPVAWAWWVSVFFTIIRSVGPTVRSLGQLRFVGLVMEKLISLQFIVDRRSTVKITRGVQFRVKLDVLLRPERATLSGLRAELRKRGASDDPLNPNQMYFESFHPRPTEESIQMSIPPLANIPEEVGALDDDGTFVIEGEWIEALEDPKRPDPRPHRKTVILYFHGGGHLFCSPRTHTHYLAGLAKEVGPGTRIFSVDYRMGPEHPFPAAIHDAFAAYLYLTEPKHAALILGENSAPHELAVDPRDVVIAGDSAGGNLSAALLTYMERYPWTEITSAMPSAYSSDWYCYCPGPIGTPYTDKQAYITLKQ</sequence>
<dbReference type="SUPFAM" id="SSF53474">
    <property type="entry name" value="alpha/beta-Hydrolases"/>
    <property type="match status" value="1"/>
</dbReference>
<name>A0A9P6FWK6_9FUNG</name>
<dbReference type="InterPro" id="IPR013094">
    <property type="entry name" value="AB_hydrolase_3"/>
</dbReference>
<keyword evidence="3" id="KW-1133">Transmembrane helix</keyword>
<dbReference type="Proteomes" id="UP000780801">
    <property type="component" value="Unassembled WGS sequence"/>
</dbReference>
<dbReference type="InterPro" id="IPR029058">
    <property type="entry name" value="AB_hydrolase_fold"/>
</dbReference>
<gene>
    <name evidence="5" type="ORF">BGW38_010065</name>
</gene>
<feature type="domain" description="Alpha/beta hydrolase fold-3" evidence="4">
    <location>
        <begin position="281"/>
        <end position="386"/>
    </location>
</feature>
<evidence type="ECO:0000256" key="1">
    <source>
        <dbReference type="ARBA" id="ARBA00022801"/>
    </source>
</evidence>
<dbReference type="Pfam" id="PF07859">
    <property type="entry name" value="Abhydrolase_3"/>
    <property type="match status" value="1"/>
</dbReference>
<protein>
    <recommendedName>
        <fullName evidence="4">Alpha/beta hydrolase fold-3 domain-containing protein</fullName>
    </recommendedName>
</protein>
<dbReference type="PANTHER" id="PTHR48081">
    <property type="entry name" value="AB HYDROLASE SUPERFAMILY PROTEIN C4A8.06C"/>
    <property type="match status" value="1"/>
</dbReference>